<comment type="caution">
    <text evidence="1">The sequence shown here is derived from an EMBL/GenBank/DDBJ whole genome shotgun (WGS) entry which is preliminary data.</text>
</comment>
<proteinExistence type="predicted"/>
<evidence type="ECO:0000313" key="2">
    <source>
        <dbReference type="Proteomes" id="UP000704960"/>
    </source>
</evidence>
<gene>
    <name evidence="1" type="ORF">HY474_01380</name>
</gene>
<evidence type="ECO:0000313" key="1">
    <source>
        <dbReference type="EMBL" id="MBI4132263.1"/>
    </source>
</evidence>
<name>A0A932YXY4_9BACT</name>
<dbReference type="AlphaFoldDB" id="A0A932YXY4"/>
<reference evidence="1" key="1">
    <citation type="submission" date="2020-07" db="EMBL/GenBank/DDBJ databases">
        <title>Huge and variable diversity of episymbiotic CPR bacteria and DPANN archaea in groundwater ecosystems.</title>
        <authorList>
            <person name="He C.Y."/>
            <person name="Keren R."/>
            <person name="Whittaker M."/>
            <person name="Farag I.F."/>
            <person name="Doudna J."/>
            <person name="Cate J.H.D."/>
            <person name="Banfield J.F."/>
        </authorList>
    </citation>
    <scope>NUCLEOTIDE SEQUENCE</scope>
    <source>
        <strain evidence="1">NC_groundwater_1226_Ag_S-0.1um_59_124</strain>
    </source>
</reference>
<sequence>MSTECSGEDVMVIRSRKSGEEPIILRPKCMHGVKVYVAPLPDWEKYFPYFQRRTLPDWHEGPCTHPPV</sequence>
<organism evidence="1 2">
    <name type="scientific">Candidatus Sungiibacteriota bacterium</name>
    <dbReference type="NCBI Taxonomy" id="2750080"/>
    <lineage>
        <taxon>Bacteria</taxon>
        <taxon>Candidatus Sungiibacteriota</taxon>
    </lineage>
</organism>
<protein>
    <submittedName>
        <fullName evidence="1">Uncharacterized protein</fullName>
    </submittedName>
</protein>
<dbReference type="EMBL" id="JACQMJ010000005">
    <property type="protein sequence ID" value="MBI4132263.1"/>
    <property type="molecule type" value="Genomic_DNA"/>
</dbReference>
<dbReference type="Proteomes" id="UP000704960">
    <property type="component" value="Unassembled WGS sequence"/>
</dbReference>
<accession>A0A932YXY4</accession>